<dbReference type="Pfam" id="PF00620">
    <property type="entry name" value="RhoGAP"/>
    <property type="match status" value="1"/>
</dbReference>
<dbReference type="OrthoDB" id="410651at2759"/>
<dbReference type="PANTHER" id="PTHR15670:SF4">
    <property type="entry name" value="RHO GTPASE-ACTIVATING PROTEIN 11A"/>
    <property type="match status" value="1"/>
</dbReference>
<proteinExistence type="predicted"/>
<dbReference type="InterPro" id="IPR000198">
    <property type="entry name" value="RhoGAP_dom"/>
</dbReference>
<evidence type="ECO:0000259" key="2">
    <source>
        <dbReference type="PROSITE" id="PS50238"/>
    </source>
</evidence>
<evidence type="ECO:0000313" key="4">
    <source>
        <dbReference type="Proteomes" id="UP000472260"/>
    </source>
</evidence>
<sequence length="928" mass="101185">MKVLERNVVRLAVVQHLRSVYGIKIKNWNKNRNKQTSANTVRVFGVALEGLPHCPVLDYGDVPCFIADVCTSLLEHLDTEGLFRKSGSVVRVKSLRAKLDQGEDCLPTALPLDVAGLLKQFFRELPEPVLTSDLHSAFLKAQELPTDEERTSATVLLSCVLPDRNLNTLRYFFSFLKNVSQRCAENKMDSSNLSVIFAPNLFRCGDGGDKMSSSTEKRLKHQAAAVQRLIDNAPHLGVVPQFLLEKVPAMLGCDPGAFSPSSLSLEESNAHSDLKKSNRRSLGDMVNGALNRFKTSRTPTNTPQSDGAVFSIATPVIMTPNSKRKLPLESAQSYGFSNKKRRSIKKNLGLELFPNTLFGGASTPGSAHSAAGALDSSHSGLLSSVGRNTRLSCSSARRKSRRLRDRSVSRVESGKEGCFSPRVAKKEPVRKSLRLRFSLGKSSRESNVITHSQLGPKGSEVIGWRLATQESCSGFHFTKELSPAVLNKSPSKGSKFISKSEDNLLTPQCDSTDHRSSWSGDTPDVGLTFPRDSFSETPVSICLKSSYRSEPTVIVCKPAMVSIPKRLCCASSDSSASDSFSEERSHTGPTLLKIKHAFGKSGSDLHSIVKPQNHDEPQDSPGAKSDVGLPSETSHKSMSESSDSDDHNVTFGQIEIVPLSPLHIDSALFDSGPTQFVETSPDGSLCLENESRAFLNNATGDCSQLIDALDIRSPVAFRLETSNRVQSTPYATTQTNANTSLPSELKESLLTDKTDGPQDQAEMPQNHPGATETRRMRVADQIKLFNMMTLNSPNAKALRSPLKFQRTPVRQSVRRINSLIGGRKDTRMGWCAASRIKAVSLESGLQTSSKPKPPVPPKKAAVKALEDVTNKAPKTKCDMLSANKNAANECPKSVLLQVSENDTSRYRGSPKNPLMEGRLLSAMKPIDI</sequence>
<dbReference type="GO" id="GO:0007165">
    <property type="term" value="P:signal transduction"/>
    <property type="evidence" value="ECO:0007669"/>
    <property type="project" value="InterPro"/>
</dbReference>
<organism evidence="3 4">
    <name type="scientific">Sinocyclocheilus anshuiensis</name>
    <dbReference type="NCBI Taxonomy" id="1608454"/>
    <lineage>
        <taxon>Eukaryota</taxon>
        <taxon>Metazoa</taxon>
        <taxon>Chordata</taxon>
        <taxon>Craniata</taxon>
        <taxon>Vertebrata</taxon>
        <taxon>Euteleostomi</taxon>
        <taxon>Actinopterygii</taxon>
        <taxon>Neopterygii</taxon>
        <taxon>Teleostei</taxon>
        <taxon>Ostariophysi</taxon>
        <taxon>Cypriniformes</taxon>
        <taxon>Cyprinidae</taxon>
        <taxon>Cyprininae</taxon>
        <taxon>Sinocyclocheilus</taxon>
    </lineage>
</organism>
<dbReference type="KEGG" id="sanh:107687213"/>
<dbReference type="Proteomes" id="UP000472260">
    <property type="component" value="Unassembled WGS sequence"/>
</dbReference>
<evidence type="ECO:0000256" key="1">
    <source>
        <dbReference type="SAM" id="MobiDB-lite"/>
    </source>
</evidence>
<feature type="region of interest" description="Disordered" evidence="1">
    <location>
        <begin position="391"/>
        <end position="423"/>
    </location>
</feature>
<reference evidence="3" key="1">
    <citation type="submission" date="2025-08" db="UniProtKB">
        <authorList>
            <consortium name="Ensembl"/>
        </authorList>
    </citation>
    <scope>IDENTIFICATION</scope>
</reference>
<dbReference type="GO" id="GO:0005096">
    <property type="term" value="F:GTPase activator activity"/>
    <property type="evidence" value="ECO:0007669"/>
    <property type="project" value="TreeGrafter"/>
</dbReference>
<dbReference type="PANTHER" id="PTHR15670">
    <property type="entry name" value="RHO GTPASE ACTIVATING PROTEIN 11A"/>
    <property type="match status" value="1"/>
</dbReference>
<dbReference type="SMART" id="SM00324">
    <property type="entry name" value="RhoGAP"/>
    <property type="match status" value="1"/>
</dbReference>
<feature type="region of interest" description="Disordered" evidence="1">
    <location>
        <begin position="604"/>
        <end position="648"/>
    </location>
</feature>
<dbReference type="AlphaFoldDB" id="A0A671LY11"/>
<keyword evidence="4" id="KW-1185">Reference proteome</keyword>
<reference evidence="3" key="2">
    <citation type="submission" date="2025-09" db="UniProtKB">
        <authorList>
            <consortium name="Ensembl"/>
        </authorList>
    </citation>
    <scope>IDENTIFICATION</scope>
</reference>
<evidence type="ECO:0000313" key="3">
    <source>
        <dbReference type="Ensembl" id="ENSSANP00000025500.1"/>
    </source>
</evidence>
<feature type="compositionally biased region" description="Basic and acidic residues" evidence="1">
    <location>
        <begin position="405"/>
        <end position="415"/>
    </location>
</feature>
<protein>
    <submittedName>
        <fullName evidence="3">Rho GTPase-activating protein 11A-like</fullName>
    </submittedName>
</protein>
<dbReference type="SUPFAM" id="SSF48350">
    <property type="entry name" value="GTPase activation domain, GAP"/>
    <property type="match status" value="1"/>
</dbReference>
<gene>
    <name evidence="3" type="primary">arhgap11a</name>
</gene>
<dbReference type="PROSITE" id="PS50238">
    <property type="entry name" value="RHOGAP"/>
    <property type="match status" value="1"/>
</dbReference>
<feature type="region of interest" description="Disordered" evidence="1">
    <location>
        <begin position="751"/>
        <end position="772"/>
    </location>
</feature>
<accession>A0A671LY11</accession>
<dbReference type="InterPro" id="IPR008936">
    <property type="entry name" value="Rho_GTPase_activation_prot"/>
</dbReference>
<dbReference type="Ensembl" id="ENSSANT00000027163.1">
    <property type="protein sequence ID" value="ENSSANP00000025500.1"/>
    <property type="gene ID" value="ENSSANG00000013179.1"/>
</dbReference>
<feature type="compositionally biased region" description="Basic and acidic residues" evidence="1">
    <location>
        <begin position="633"/>
        <end position="648"/>
    </location>
</feature>
<name>A0A671LY11_9TELE</name>
<dbReference type="Gene3D" id="1.10.555.10">
    <property type="entry name" value="Rho GTPase activation protein"/>
    <property type="match status" value="1"/>
</dbReference>
<dbReference type="CDD" id="cd04394">
    <property type="entry name" value="RhoGAP-ARHGAP11A"/>
    <property type="match status" value="1"/>
</dbReference>
<feature type="domain" description="Rho-GAP" evidence="2">
    <location>
        <begin position="46"/>
        <end position="237"/>
    </location>
</feature>
<dbReference type="InterPro" id="IPR042869">
    <property type="entry name" value="ARHGAP11A/B"/>
</dbReference>